<proteinExistence type="predicted"/>
<keyword evidence="2" id="KW-1185">Reference proteome</keyword>
<comment type="caution">
    <text evidence="1">The sequence shown here is derived from an EMBL/GenBank/DDBJ whole genome shotgun (WGS) entry which is preliminary data.</text>
</comment>
<name>A0A4Y1ZRV7_ARAVE</name>
<dbReference type="Proteomes" id="UP000499080">
    <property type="component" value="Unassembled WGS sequence"/>
</dbReference>
<evidence type="ECO:0000313" key="2">
    <source>
        <dbReference type="Proteomes" id="UP000499080"/>
    </source>
</evidence>
<gene>
    <name evidence="1" type="ORF">AVEN_234155_1</name>
</gene>
<dbReference type="EMBL" id="BGPR01152597">
    <property type="protein sequence ID" value="GBL64123.1"/>
    <property type="molecule type" value="Genomic_DNA"/>
</dbReference>
<dbReference type="AlphaFoldDB" id="A0A4Y1ZRV7"/>
<reference evidence="1 2" key="1">
    <citation type="journal article" date="2019" name="Sci. Rep.">
        <title>Orb-weaving spider Araneus ventricosus genome elucidates the spidroin gene catalogue.</title>
        <authorList>
            <person name="Kono N."/>
            <person name="Nakamura H."/>
            <person name="Ohtoshi R."/>
            <person name="Moran D.A.P."/>
            <person name="Shinohara A."/>
            <person name="Yoshida Y."/>
            <person name="Fujiwara M."/>
            <person name="Mori M."/>
            <person name="Tomita M."/>
            <person name="Arakawa K."/>
        </authorList>
    </citation>
    <scope>NUCLEOTIDE SEQUENCE [LARGE SCALE GENOMIC DNA]</scope>
</reference>
<sequence>MLQAISLSRIAVCEGYTFALRRLSRKAFPRNRFRNGCCTDVESFYEPPPPQPASVVKDKVSKTQTAFQNLTDKLSFVYSGESAAVPPVAVPEWVVTFCRKIKFLYLILAA</sequence>
<organism evidence="1 2">
    <name type="scientific">Araneus ventricosus</name>
    <name type="common">Orbweaver spider</name>
    <name type="synonym">Epeira ventricosa</name>
    <dbReference type="NCBI Taxonomy" id="182803"/>
    <lineage>
        <taxon>Eukaryota</taxon>
        <taxon>Metazoa</taxon>
        <taxon>Ecdysozoa</taxon>
        <taxon>Arthropoda</taxon>
        <taxon>Chelicerata</taxon>
        <taxon>Arachnida</taxon>
        <taxon>Araneae</taxon>
        <taxon>Araneomorphae</taxon>
        <taxon>Entelegynae</taxon>
        <taxon>Araneoidea</taxon>
        <taxon>Araneidae</taxon>
        <taxon>Araneus</taxon>
    </lineage>
</organism>
<protein>
    <submittedName>
        <fullName evidence="1">Uncharacterized protein</fullName>
    </submittedName>
</protein>
<evidence type="ECO:0000313" key="1">
    <source>
        <dbReference type="EMBL" id="GBL64123.1"/>
    </source>
</evidence>
<accession>A0A4Y1ZRV7</accession>